<evidence type="ECO:0000256" key="8">
    <source>
        <dbReference type="ARBA" id="ARBA00023317"/>
    </source>
</evidence>
<comment type="function">
    <text evidence="2 10">Component of the pyruvate dehydrogenase (PDH) complex, that catalyzes the overall conversion of pyruvate to acetyl-CoA and CO(2).</text>
</comment>
<dbReference type="InterPro" id="IPR009014">
    <property type="entry name" value="Transketo_C/PFOR_II"/>
</dbReference>
<dbReference type="GO" id="GO:0000287">
    <property type="term" value="F:magnesium ion binding"/>
    <property type="evidence" value="ECO:0007669"/>
    <property type="project" value="UniProtKB-ARBA"/>
</dbReference>
<dbReference type="FunFam" id="3.40.50.970:FF:000009">
    <property type="entry name" value="Pyruvate dehydrogenase E1 component"/>
    <property type="match status" value="1"/>
</dbReference>
<gene>
    <name evidence="13" type="primary">aceE</name>
    <name evidence="13" type="ORF">ERCICURT3053_306</name>
</gene>
<dbReference type="RefSeq" id="WP_157991991.1">
    <property type="nucleotide sequence ID" value="NZ_LR217698.1"/>
</dbReference>
<comment type="subunit">
    <text evidence="3">Homodimer. Part of the PDH complex, consisting of multiple copies of pyruvate dehydrogenase (E1), dihydrolipoamide acetyltransferase (E2) and lipoamide dehydrogenase (E3).</text>
</comment>
<dbReference type="InterPro" id="IPR001849">
    <property type="entry name" value="PH_domain"/>
</dbReference>
<organism evidence="13 14">
    <name type="scientific">Candidatus Erwinia haradaeae</name>
    <dbReference type="NCBI Taxonomy" id="1922217"/>
    <lineage>
        <taxon>Bacteria</taxon>
        <taxon>Pseudomonadati</taxon>
        <taxon>Pseudomonadota</taxon>
        <taxon>Gammaproteobacteria</taxon>
        <taxon>Enterobacterales</taxon>
        <taxon>Erwiniaceae</taxon>
        <taxon>Erwinia</taxon>
    </lineage>
</organism>
<dbReference type="OrthoDB" id="9759664at2"/>
<evidence type="ECO:0000256" key="3">
    <source>
        <dbReference type="ARBA" id="ARBA00011739"/>
    </source>
</evidence>
<accession>A0A451CZ97</accession>
<evidence type="ECO:0000313" key="13">
    <source>
        <dbReference type="EMBL" id="VFP78679.1"/>
    </source>
</evidence>
<evidence type="ECO:0000256" key="4">
    <source>
        <dbReference type="ARBA" id="ARBA00012281"/>
    </source>
</evidence>
<keyword evidence="11" id="KW-0479">Metal-binding</keyword>
<dbReference type="PANTHER" id="PTHR43825">
    <property type="entry name" value="PYRUVATE DEHYDROGENASE E1 COMPONENT"/>
    <property type="match status" value="1"/>
</dbReference>
<dbReference type="AlphaFoldDB" id="A0A451CZ97"/>
<evidence type="ECO:0000256" key="11">
    <source>
        <dbReference type="PIRSR" id="PIRSR000156-1"/>
    </source>
</evidence>
<evidence type="ECO:0000256" key="5">
    <source>
        <dbReference type="ARBA" id="ARBA00017172"/>
    </source>
</evidence>
<dbReference type="SUPFAM" id="SSF52922">
    <property type="entry name" value="TK C-terminal domain-like"/>
    <property type="match status" value="1"/>
</dbReference>
<evidence type="ECO:0000313" key="14">
    <source>
        <dbReference type="Proteomes" id="UP000294364"/>
    </source>
</evidence>
<dbReference type="Pfam" id="PF17831">
    <property type="entry name" value="PDH_E1_M"/>
    <property type="match status" value="1"/>
</dbReference>
<sequence>MSERLYYDSDPTETNDWIDSIKSVIHSEGSERTQYLINQVLKVAHENGVEIPNHQLNNRNNPYVNSIPVQDEPAYPGDIILENRICSAVRWNAIITVLRASQKNLGLGGHLASFQSASVLYEVCFNHFFRASTTKDGGDLVYFQGHSSPGIYARAFLEGRLSEQQMNNFRQETKGCGLPSYPHPQLMPNFWQFPTVSMGLGAVGAIYQAKFLKYLLNRKLKDTSKQTVYAFLGDGEMDEPESKGAITIATREKLDNLIFIINCNLQRLDGPVIGNGKIINELEGIFSGAGWKVIKVIWGSKWDPLFRQDTSGKLVQLMNQTVDGDYQTFKSKNGNYIRQHFFGKYPETLKLVENMTNDEIWSLDRGGHDPKKIYAALKKAKETEGQPVIILAHTIKGYGMGEIAEGKNTAHQIKQMSIENLHYIRDRLNIPINNDQIKNLPYFTFKKNSDEYNYLHNQRIKLGGYLPTRREMFNATIDLPILEKFYHVLSESSKEISTTLAFIRTFNVLLKTSSIKDQLVPIVADEARTFGMEGLFRQIGIYNSTGQKYCPSDRDQVAYYKEETTGQILQEGINELGAGASWLASATSYSTNNLPMIPFYIYYSMFGFQRIGDLLWAAGDQQARGFLIGGTSGRTTLNGEGLQHADGHSHIQALTIPNCISWDPAYAYEVAVIIHDGLTRMYGTEQENVFYYITVGNEKYHMPAMPKGAEYGIRKGIYQIENIEGKTGEIQLLGSGSTLRHVRIAAQILSKTYNIGTRTYSVTSFTELARNGQLCERWNMLHPMSTPRIPYITQVLNDQPVVAVTDYMKLFAEQVRNFIPSSIYRVLGTDGFGLSDSRENLRDYFEINTYYIVIAALSALAENGQIKQKIVAEAIEKFEINANKINPALA</sequence>
<dbReference type="InterPro" id="IPR035807">
    <property type="entry name" value="PDC_E1_N"/>
</dbReference>
<comment type="cofactor">
    <cofactor evidence="11">
        <name>Mg(2+)</name>
        <dbReference type="ChEBI" id="CHEBI:18420"/>
    </cofactor>
</comment>
<dbReference type="InterPro" id="IPR051157">
    <property type="entry name" value="PDH/Transketolase"/>
</dbReference>
<feature type="domain" description="PH" evidence="12">
    <location>
        <begin position="1"/>
        <end position="26"/>
    </location>
</feature>
<dbReference type="Gene3D" id="3.40.50.920">
    <property type="match status" value="1"/>
</dbReference>
<comment type="catalytic activity">
    <reaction evidence="9 10">
        <text>N(6)-[(R)-lipoyl]-L-lysyl-[protein] + pyruvate + H(+) = N(6)-[(R)-S(8)-acetyldihydrolipoyl]-L-lysyl-[protein] + CO2</text>
        <dbReference type="Rhea" id="RHEA:19189"/>
        <dbReference type="Rhea" id="RHEA-COMP:10474"/>
        <dbReference type="Rhea" id="RHEA-COMP:10478"/>
        <dbReference type="ChEBI" id="CHEBI:15361"/>
        <dbReference type="ChEBI" id="CHEBI:15378"/>
        <dbReference type="ChEBI" id="CHEBI:16526"/>
        <dbReference type="ChEBI" id="CHEBI:83099"/>
        <dbReference type="ChEBI" id="CHEBI:83111"/>
        <dbReference type="EC" id="1.2.4.1"/>
    </reaction>
</comment>
<dbReference type="PANTHER" id="PTHR43825:SF3">
    <property type="entry name" value="PYRUVATE DEHYDROGENASE E1 COMPONENT"/>
    <property type="match status" value="1"/>
</dbReference>
<dbReference type="InterPro" id="IPR029061">
    <property type="entry name" value="THDP-binding"/>
</dbReference>
<dbReference type="EC" id="1.2.4.1" evidence="4 10"/>
<dbReference type="SUPFAM" id="SSF52518">
    <property type="entry name" value="Thiamin diphosphate-binding fold (THDP-binding)"/>
    <property type="match status" value="2"/>
</dbReference>
<evidence type="ECO:0000256" key="2">
    <source>
        <dbReference type="ARBA" id="ARBA00003157"/>
    </source>
</evidence>
<dbReference type="Pfam" id="PF22613">
    <property type="entry name" value="Transketolase_C_1"/>
    <property type="match status" value="1"/>
</dbReference>
<proteinExistence type="predicted"/>
<dbReference type="Pfam" id="PF00456">
    <property type="entry name" value="Transketolase_N"/>
    <property type="match status" value="1"/>
</dbReference>
<reference evidence="13 14" key="1">
    <citation type="submission" date="2019-02" db="EMBL/GenBank/DDBJ databases">
        <authorList>
            <person name="Manzano-Marin A."/>
            <person name="Manzano-Marin A."/>
        </authorList>
    </citation>
    <scope>NUCLEOTIDE SEQUENCE [LARGE SCALE GENOMIC DNA]</scope>
    <source>
        <strain evidence="13 14">ErCicurtihirsuta</strain>
    </source>
</reference>
<dbReference type="InterPro" id="IPR005474">
    <property type="entry name" value="Transketolase_N"/>
</dbReference>
<evidence type="ECO:0000256" key="6">
    <source>
        <dbReference type="ARBA" id="ARBA00023002"/>
    </source>
</evidence>
<dbReference type="Proteomes" id="UP000294364">
    <property type="component" value="Chromosome"/>
</dbReference>
<feature type="binding site" evidence="11">
    <location>
        <position position="266"/>
    </location>
    <ligand>
        <name>Mg(2+)</name>
        <dbReference type="ChEBI" id="CHEBI:18420"/>
    </ligand>
</feature>
<dbReference type="InterPro" id="IPR055152">
    <property type="entry name" value="Transketolase-like_C_2"/>
</dbReference>
<dbReference type="FunFam" id="3.40.50.970:FF:000011">
    <property type="entry name" value="Pyruvate dehydrogenase E1 component"/>
    <property type="match status" value="1"/>
</dbReference>
<dbReference type="NCBIfam" id="TIGR00759">
    <property type="entry name" value="aceE"/>
    <property type="match status" value="1"/>
</dbReference>
<evidence type="ECO:0000256" key="7">
    <source>
        <dbReference type="ARBA" id="ARBA00023052"/>
    </source>
</evidence>
<dbReference type="GO" id="GO:0004739">
    <property type="term" value="F:pyruvate dehydrogenase (acetyl-transferring) activity"/>
    <property type="evidence" value="ECO:0007669"/>
    <property type="project" value="UniProtKB-EC"/>
</dbReference>
<dbReference type="InterPro" id="IPR004660">
    <property type="entry name" value="PDH_E1"/>
</dbReference>
<evidence type="ECO:0000259" key="12">
    <source>
        <dbReference type="PROSITE" id="PS50003"/>
    </source>
</evidence>
<dbReference type="PROSITE" id="PS50003">
    <property type="entry name" value="PH_DOMAIN"/>
    <property type="match status" value="1"/>
</dbReference>
<evidence type="ECO:0000256" key="1">
    <source>
        <dbReference type="ARBA" id="ARBA00001964"/>
    </source>
</evidence>
<feature type="binding site" evidence="11">
    <location>
        <position position="264"/>
    </location>
    <ligand>
        <name>Mg(2+)</name>
        <dbReference type="ChEBI" id="CHEBI:18420"/>
    </ligand>
</feature>
<keyword evidence="6 10" id="KW-0560">Oxidoreductase</keyword>
<protein>
    <recommendedName>
        <fullName evidence="5 10">Pyruvate dehydrogenase E1 component</fullName>
        <ecNumber evidence="4 10">1.2.4.1</ecNumber>
    </recommendedName>
</protein>
<evidence type="ECO:0000256" key="10">
    <source>
        <dbReference type="PIRNR" id="PIRNR000156"/>
    </source>
</evidence>
<dbReference type="EMBL" id="LR217698">
    <property type="protein sequence ID" value="VFP78679.1"/>
    <property type="molecule type" value="Genomic_DNA"/>
</dbReference>
<dbReference type="CDD" id="cd02017">
    <property type="entry name" value="TPP_E1_EcPDC_like"/>
    <property type="match status" value="1"/>
</dbReference>
<keyword evidence="7 10" id="KW-0786">Thiamine pyrophosphate</keyword>
<dbReference type="Gene3D" id="3.40.50.970">
    <property type="match status" value="2"/>
</dbReference>
<feature type="binding site" evidence="11">
    <location>
        <position position="234"/>
    </location>
    <ligand>
        <name>Mg(2+)</name>
        <dbReference type="ChEBI" id="CHEBI:18420"/>
    </ligand>
</feature>
<keyword evidence="8 10" id="KW-0670">Pyruvate</keyword>
<keyword evidence="11" id="KW-0460">Magnesium</keyword>
<comment type="cofactor">
    <cofactor evidence="1 10">
        <name>thiamine diphosphate</name>
        <dbReference type="ChEBI" id="CHEBI:58937"/>
    </cofactor>
</comment>
<dbReference type="InterPro" id="IPR041621">
    <property type="entry name" value="PDH_E1_M"/>
</dbReference>
<dbReference type="PIRSF" id="PIRSF000156">
    <property type="entry name" value="Pyruvate_dh_E1"/>
    <property type="match status" value="1"/>
</dbReference>
<name>A0A451CZ97_9GAMM</name>
<evidence type="ECO:0000256" key="9">
    <source>
        <dbReference type="ARBA" id="ARBA00051231"/>
    </source>
</evidence>